<proteinExistence type="predicted"/>
<keyword evidence="3" id="KW-1185">Reference proteome</keyword>
<sequence length="104" mass="12264">MQEITNEVLEQDSYILYIYTPFCGTCHVARTMLTKIESVHKETIFYQMNASLYAEFMQEHKIESVPCLLIKEGNEVKEKIYAFRSIANIYSYLTEYKPDLFVKS</sequence>
<accession>A0ABS4IEX4</accession>
<dbReference type="EMBL" id="JAGGKX010000006">
    <property type="protein sequence ID" value="MBP1969502.1"/>
    <property type="molecule type" value="Genomic_DNA"/>
</dbReference>
<dbReference type="Gene3D" id="3.40.30.10">
    <property type="entry name" value="Glutaredoxin"/>
    <property type="match status" value="1"/>
</dbReference>
<dbReference type="InterPro" id="IPR013766">
    <property type="entry name" value="Thioredoxin_domain"/>
</dbReference>
<gene>
    <name evidence="2" type="ORF">J2Z83_001606</name>
</gene>
<reference evidence="2 3" key="1">
    <citation type="submission" date="2021-03" db="EMBL/GenBank/DDBJ databases">
        <title>Genomic Encyclopedia of Type Strains, Phase IV (KMG-IV): sequencing the most valuable type-strain genomes for metagenomic binning, comparative biology and taxonomic classification.</title>
        <authorList>
            <person name="Goeker M."/>
        </authorList>
    </citation>
    <scope>NUCLEOTIDE SEQUENCE [LARGE SCALE GENOMIC DNA]</scope>
    <source>
        <strain evidence="2 3">DSM 25609</strain>
    </source>
</reference>
<protein>
    <submittedName>
        <fullName evidence="2">Protein-disulfide isomerase-like protein with CxxC motif</fullName>
    </submittedName>
</protein>
<dbReference type="SUPFAM" id="SSF52833">
    <property type="entry name" value="Thioredoxin-like"/>
    <property type="match status" value="1"/>
</dbReference>
<evidence type="ECO:0000313" key="3">
    <source>
        <dbReference type="Proteomes" id="UP001519345"/>
    </source>
</evidence>
<dbReference type="CDD" id="cd02947">
    <property type="entry name" value="TRX_family"/>
    <property type="match status" value="1"/>
</dbReference>
<feature type="domain" description="Thioredoxin" evidence="1">
    <location>
        <begin position="6"/>
        <end position="93"/>
    </location>
</feature>
<organism evidence="2 3">
    <name type="scientific">Virgibacillus natechei</name>
    <dbReference type="NCBI Taxonomy" id="1216297"/>
    <lineage>
        <taxon>Bacteria</taxon>
        <taxon>Bacillati</taxon>
        <taxon>Bacillota</taxon>
        <taxon>Bacilli</taxon>
        <taxon>Bacillales</taxon>
        <taxon>Bacillaceae</taxon>
        <taxon>Virgibacillus</taxon>
    </lineage>
</organism>
<dbReference type="Proteomes" id="UP001519345">
    <property type="component" value="Unassembled WGS sequence"/>
</dbReference>
<dbReference type="Pfam" id="PF00085">
    <property type="entry name" value="Thioredoxin"/>
    <property type="match status" value="1"/>
</dbReference>
<comment type="caution">
    <text evidence="2">The sequence shown here is derived from an EMBL/GenBank/DDBJ whole genome shotgun (WGS) entry which is preliminary data.</text>
</comment>
<evidence type="ECO:0000313" key="2">
    <source>
        <dbReference type="EMBL" id="MBP1969502.1"/>
    </source>
</evidence>
<dbReference type="InterPro" id="IPR036249">
    <property type="entry name" value="Thioredoxin-like_sf"/>
</dbReference>
<name>A0ABS4IEX4_9BACI</name>
<dbReference type="RefSeq" id="WP_209462688.1">
    <property type="nucleotide sequence ID" value="NZ_CP110224.1"/>
</dbReference>
<evidence type="ECO:0000259" key="1">
    <source>
        <dbReference type="Pfam" id="PF00085"/>
    </source>
</evidence>